<comment type="caution">
    <text evidence="2">The sequence shown here is derived from an EMBL/GenBank/DDBJ whole genome shotgun (WGS) entry which is preliminary data.</text>
</comment>
<dbReference type="PANTHER" id="PTHR33199">
    <property type="entry name" value="MACPF DOMAIN-CONTAINING PROTEIN CAD1"/>
    <property type="match status" value="1"/>
</dbReference>
<dbReference type="GO" id="GO:0005886">
    <property type="term" value="C:plasma membrane"/>
    <property type="evidence" value="ECO:0007669"/>
    <property type="project" value="TreeGrafter"/>
</dbReference>
<dbReference type="GO" id="GO:0009626">
    <property type="term" value="P:plant-type hypersensitive response"/>
    <property type="evidence" value="ECO:0007669"/>
    <property type="project" value="TreeGrafter"/>
</dbReference>
<dbReference type="PANTHER" id="PTHR33199:SF15">
    <property type="entry name" value="MACPF DOMAIN-CONTAINING PROTEIN CAD1-LIKE"/>
    <property type="match status" value="1"/>
</dbReference>
<organism evidence="2 3">
    <name type="scientific">Hibiscus syriacus</name>
    <name type="common">Rose of Sharon</name>
    <dbReference type="NCBI Taxonomy" id="106335"/>
    <lineage>
        <taxon>Eukaryota</taxon>
        <taxon>Viridiplantae</taxon>
        <taxon>Streptophyta</taxon>
        <taxon>Embryophyta</taxon>
        <taxon>Tracheophyta</taxon>
        <taxon>Spermatophyta</taxon>
        <taxon>Magnoliopsida</taxon>
        <taxon>eudicotyledons</taxon>
        <taxon>Gunneridae</taxon>
        <taxon>Pentapetalae</taxon>
        <taxon>rosids</taxon>
        <taxon>malvids</taxon>
        <taxon>Malvales</taxon>
        <taxon>Malvaceae</taxon>
        <taxon>Malvoideae</taxon>
        <taxon>Hibiscus</taxon>
    </lineage>
</organism>
<name>A0A6A3AEA7_HIBSY</name>
<dbReference type="EMBL" id="VEPZ02001004">
    <property type="protein sequence ID" value="KAE8702904.1"/>
    <property type="molecule type" value="Genomic_DNA"/>
</dbReference>
<keyword evidence="3" id="KW-1185">Reference proteome</keyword>
<dbReference type="AlphaFoldDB" id="A0A6A3AEA7"/>
<dbReference type="Proteomes" id="UP000436088">
    <property type="component" value="Unassembled WGS sequence"/>
</dbReference>
<evidence type="ECO:0000313" key="2">
    <source>
        <dbReference type="EMBL" id="KAE8702904.1"/>
    </source>
</evidence>
<accession>A0A6A3AEA7</accession>
<feature type="domain" description="MACPF" evidence="1">
    <location>
        <begin position="120"/>
        <end position="180"/>
    </location>
</feature>
<dbReference type="GO" id="GO:2000031">
    <property type="term" value="P:regulation of salicylic acid mediated signaling pathway"/>
    <property type="evidence" value="ECO:0007669"/>
    <property type="project" value="InterPro"/>
</dbReference>
<reference evidence="2" key="1">
    <citation type="submission" date="2019-09" db="EMBL/GenBank/DDBJ databases">
        <title>Draft genome information of white flower Hibiscus syriacus.</title>
        <authorList>
            <person name="Kim Y.-M."/>
        </authorList>
    </citation>
    <scope>NUCLEOTIDE SEQUENCE [LARGE SCALE GENOMIC DNA]</scope>
    <source>
        <strain evidence="2">YM2019G1</strain>
    </source>
</reference>
<dbReference type="Pfam" id="PF01823">
    <property type="entry name" value="MACPF"/>
    <property type="match status" value="1"/>
</dbReference>
<sequence>MVEYFNNKANVSGSFPLGSFNSAFSFTGSTNINVAATKMLSVDGFYIPLAKFELTMSQLLQEKVKQAVPTSWDPLSLARILETRDSLTMKFIEVQGVDPVLFNSQGIYPQPSNAPHLNGKEDVTIIFRRRGGDDLEQNHSQWVKTVRSSPDVIGMTFYPIAALLDGVAGKEHLARAMSLYLEYKPPIEELRCFLEFQIPRIWAPVKDKIPGFTTCTVGPC</sequence>
<gene>
    <name evidence="2" type="ORF">F3Y22_tig00110478pilonHSYRG00003</name>
</gene>
<dbReference type="InterPro" id="IPR044663">
    <property type="entry name" value="CAD1/NSL1-like"/>
</dbReference>
<protein>
    <submittedName>
        <fullName evidence="2">MACPF domain-containing protein CAD1-like isoform 2</fullName>
    </submittedName>
</protein>
<evidence type="ECO:0000313" key="3">
    <source>
        <dbReference type="Proteomes" id="UP000436088"/>
    </source>
</evidence>
<proteinExistence type="predicted"/>
<evidence type="ECO:0000259" key="1">
    <source>
        <dbReference type="Pfam" id="PF01823"/>
    </source>
</evidence>
<dbReference type="InterPro" id="IPR020864">
    <property type="entry name" value="MACPF"/>
</dbReference>